<sequence length="439" mass="49994">MDVEVVESGEKPYVLSADNMDTDIQVKVGGGTAPSIRKSTLREELDRVSLAAKSGNGSTDKALLSLRFGGEKEDCELWVNQNPARVAELSIPKEFWATATKDLNGCSGARYTHNNDGTIATLVDTWSCFKIKEAKKTDGKIKYHWYQMVMFIRWNPTERSKFVFCMDFDEDIKNALGRRMSSIDLDNPYAWHATFIEELLSIYDDSVWKLRDLVREAEKARDKTHSSHPDFPQLHEIARHVIHSNETLDVAMDTVDSIVHEHDLFMAGLQGTSSQGATPSSPQTTHSLISKDVKRRLYYLLKEIRAIKARSASLYDRLQNEINLGFNLVSQTDTAAMKIISAVGLVFLPGTFISTLFGMNFFDFAIDDKTGKETFKTSERFWMYWAISLPVTAIVILIWIIWQLWYTILKKTKPYRDSLKGPLQSLRLLKEKNDNSLPR</sequence>
<dbReference type="GO" id="GO:0015095">
    <property type="term" value="F:magnesium ion transmembrane transporter activity"/>
    <property type="evidence" value="ECO:0007669"/>
    <property type="project" value="TreeGrafter"/>
</dbReference>
<keyword evidence="3 5" id="KW-1133">Transmembrane helix</keyword>
<dbReference type="GO" id="GO:0000287">
    <property type="term" value="F:magnesium ion binding"/>
    <property type="evidence" value="ECO:0007669"/>
    <property type="project" value="TreeGrafter"/>
</dbReference>
<dbReference type="AlphaFoldDB" id="A0A2B7YAK9"/>
<feature type="transmembrane region" description="Helical" evidence="5">
    <location>
        <begin position="339"/>
        <end position="362"/>
    </location>
</feature>
<dbReference type="Gene3D" id="1.20.58.340">
    <property type="entry name" value="Magnesium transport protein CorA, transmembrane region"/>
    <property type="match status" value="1"/>
</dbReference>
<dbReference type="PANTHER" id="PTHR46494:SF1">
    <property type="entry name" value="CORA FAMILY METAL ION TRANSPORTER (EUROFUNG)"/>
    <property type="match status" value="1"/>
</dbReference>
<evidence type="ECO:0000256" key="3">
    <source>
        <dbReference type="ARBA" id="ARBA00022989"/>
    </source>
</evidence>
<feature type="transmembrane region" description="Helical" evidence="5">
    <location>
        <begin position="382"/>
        <end position="406"/>
    </location>
</feature>
<dbReference type="InterPro" id="IPR045863">
    <property type="entry name" value="CorA_TM1_TM2"/>
</dbReference>
<dbReference type="EMBL" id="PDNB01000005">
    <property type="protein sequence ID" value="PGH18295.1"/>
    <property type="molecule type" value="Genomic_DNA"/>
</dbReference>
<keyword evidence="4 5" id="KW-0472">Membrane</keyword>
<dbReference type="PANTHER" id="PTHR46494">
    <property type="entry name" value="CORA FAMILY METAL ION TRANSPORTER (EUROFUNG)"/>
    <property type="match status" value="1"/>
</dbReference>
<evidence type="ECO:0000256" key="2">
    <source>
        <dbReference type="ARBA" id="ARBA00022692"/>
    </source>
</evidence>
<organism evidence="6 7">
    <name type="scientific">Helicocarpus griseus UAMH5409</name>
    <dbReference type="NCBI Taxonomy" id="1447875"/>
    <lineage>
        <taxon>Eukaryota</taxon>
        <taxon>Fungi</taxon>
        <taxon>Dikarya</taxon>
        <taxon>Ascomycota</taxon>
        <taxon>Pezizomycotina</taxon>
        <taxon>Eurotiomycetes</taxon>
        <taxon>Eurotiomycetidae</taxon>
        <taxon>Onygenales</taxon>
        <taxon>Ajellomycetaceae</taxon>
        <taxon>Helicocarpus</taxon>
    </lineage>
</organism>
<comment type="subcellular location">
    <subcellularLocation>
        <location evidence="1">Cell membrane</location>
        <topology evidence="1">Multi-pass membrane protein</topology>
    </subcellularLocation>
</comment>
<dbReference type="Proteomes" id="UP000223968">
    <property type="component" value="Unassembled WGS sequence"/>
</dbReference>
<dbReference type="GO" id="GO:0005886">
    <property type="term" value="C:plasma membrane"/>
    <property type="evidence" value="ECO:0007669"/>
    <property type="project" value="UniProtKB-SubCell"/>
</dbReference>
<keyword evidence="2 5" id="KW-0812">Transmembrane</keyword>
<proteinExistence type="predicted"/>
<dbReference type="GO" id="GO:0050897">
    <property type="term" value="F:cobalt ion binding"/>
    <property type="evidence" value="ECO:0007669"/>
    <property type="project" value="TreeGrafter"/>
</dbReference>
<comment type="caution">
    <text evidence="6">The sequence shown here is derived from an EMBL/GenBank/DDBJ whole genome shotgun (WGS) entry which is preliminary data.</text>
</comment>
<dbReference type="InterPro" id="IPR002523">
    <property type="entry name" value="MgTranspt_CorA/ZnTranspt_ZntB"/>
</dbReference>
<dbReference type="Pfam" id="PF01544">
    <property type="entry name" value="CorA"/>
    <property type="match status" value="1"/>
</dbReference>
<gene>
    <name evidence="6" type="ORF">AJ79_00634</name>
</gene>
<name>A0A2B7YAK9_9EURO</name>
<reference evidence="6 7" key="1">
    <citation type="submission" date="2017-10" db="EMBL/GenBank/DDBJ databases">
        <title>Comparative genomics in systemic dimorphic fungi from Ajellomycetaceae.</title>
        <authorList>
            <person name="Munoz J.F."/>
            <person name="Mcewen J.G."/>
            <person name="Clay O.K."/>
            <person name="Cuomo C.A."/>
        </authorList>
    </citation>
    <scope>NUCLEOTIDE SEQUENCE [LARGE SCALE GENOMIC DNA]</scope>
    <source>
        <strain evidence="6 7">UAMH5409</strain>
    </source>
</reference>
<dbReference type="SUPFAM" id="SSF144083">
    <property type="entry name" value="Magnesium transport protein CorA, transmembrane region"/>
    <property type="match status" value="1"/>
</dbReference>
<dbReference type="STRING" id="1447875.A0A2B7YAK9"/>
<evidence type="ECO:0000256" key="5">
    <source>
        <dbReference type="SAM" id="Phobius"/>
    </source>
</evidence>
<dbReference type="OrthoDB" id="4178743at2759"/>
<protein>
    <submittedName>
        <fullName evidence="6">Uncharacterized protein</fullName>
    </submittedName>
</protein>
<evidence type="ECO:0000313" key="6">
    <source>
        <dbReference type="EMBL" id="PGH18295.1"/>
    </source>
</evidence>
<evidence type="ECO:0000313" key="7">
    <source>
        <dbReference type="Proteomes" id="UP000223968"/>
    </source>
</evidence>
<keyword evidence="7" id="KW-1185">Reference proteome</keyword>
<dbReference type="GO" id="GO:0015087">
    <property type="term" value="F:cobalt ion transmembrane transporter activity"/>
    <property type="evidence" value="ECO:0007669"/>
    <property type="project" value="TreeGrafter"/>
</dbReference>
<evidence type="ECO:0000256" key="4">
    <source>
        <dbReference type="ARBA" id="ARBA00023136"/>
    </source>
</evidence>
<evidence type="ECO:0000256" key="1">
    <source>
        <dbReference type="ARBA" id="ARBA00004651"/>
    </source>
</evidence>
<accession>A0A2B7YAK9</accession>